<keyword evidence="3" id="KW-1185">Reference proteome</keyword>
<keyword evidence="1" id="KW-0812">Transmembrane</keyword>
<evidence type="ECO:0000313" key="2">
    <source>
        <dbReference type="EMBL" id="CBF90361.1"/>
    </source>
</evidence>
<dbReference type="KEGG" id="ani:ANIA_00021"/>
<dbReference type="OMA" id="FHTDHCA"/>
<evidence type="ECO:0000256" key="1">
    <source>
        <dbReference type="SAM" id="Phobius"/>
    </source>
</evidence>
<reference evidence="3" key="2">
    <citation type="journal article" date="2009" name="Fungal Genet. Biol.">
        <title>The 2008 update of the Aspergillus nidulans genome annotation: a community effort.</title>
        <authorList>
            <person name="Wortman J.R."/>
            <person name="Gilsenan J.M."/>
            <person name="Joardar V."/>
            <person name="Deegan J."/>
            <person name="Clutterbuck J."/>
            <person name="Andersen M.R."/>
            <person name="Archer D."/>
            <person name="Bencina M."/>
            <person name="Braus G."/>
            <person name="Coutinho P."/>
            <person name="von Dohren H."/>
            <person name="Doonan J."/>
            <person name="Driessen A.J."/>
            <person name="Durek P."/>
            <person name="Espeso E."/>
            <person name="Fekete E."/>
            <person name="Flipphi M."/>
            <person name="Estrada C.G."/>
            <person name="Geysens S."/>
            <person name="Goldman G."/>
            <person name="de Groot P.W."/>
            <person name="Hansen K."/>
            <person name="Harris S.D."/>
            <person name="Heinekamp T."/>
            <person name="Helmstaedt K."/>
            <person name="Henrissat B."/>
            <person name="Hofmann G."/>
            <person name="Homan T."/>
            <person name="Horio T."/>
            <person name="Horiuchi H."/>
            <person name="James S."/>
            <person name="Jones M."/>
            <person name="Karaffa L."/>
            <person name="Karanyi Z."/>
            <person name="Kato M."/>
            <person name="Keller N."/>
            <person name="Kelly D.E."/>
            <person name="Kiel J.A."/>
            <person name="Kim J.M."/>
            <person name="van der Klei I.J."/>
            <person name="Klis F.M."/>
            <person name="Kovalchuk A."/>
            <person name="Krasevec N."/>
            <person name="Kubicek C.P."/>
            <person name="Liu B."/>
            <person name="Maccabe A."/>
            <person name="Meyer V."/>
            <person name="Mirabito P."/>
            <person name="Miskei M."/>
            <person name="Mos M."/>
            <person name="Mullins J."/>
            <person name="Nelson D.R."/>
            <person name="Nielsen J."/>
            <person name="Oakley B.R."/>
            <person name="Osmani S.A."/>
            <person name="Pakula T."/>
            <person name="Paszewski A."/>
            <person name="Paulsen I."/>
            <person name="Pilsyk S."/>
            <person name="Pocsi I."/>
            <person name="Punt P.J."/>
            <person name="Ram A.F."/>
            <person name="Ren Q."/>
            <person name="Robellet X."/>
            <person name="Robson G."/>
            <person name="Seiboth B."/>
            <person name="van Solingen P."/>
            <person name="Specht T."/>
            <person name="Sun J."/>
            <person name="Taheri-Talesh N."/>
            <person name="Takeshita N."/>
            <person name="Ussery D."/>
            <person name="vanKuyk P.A."/>
            <person name="Visser H."/>
            <person name="van de Vondervoort P.J."/>
            <person name="de Vries R.P."/>
            <person name="Walton J."/>
            <person name="Xiang X."/>
            <person name="Xiong Y."/>
            <person name="Zeng A.P."/>
            <person name="Brandt B.W."/>
            <person name="Cornell M.J."/>
            <person name="van den Hondel C.A."/>
            <person name="Visser J."/>
            <person name="Oliver S.G."/>
            <person name="Turner G."/>
        </authorList>
    </citation>
    <scope>GENOME REANNOTATION</scope>
    <source>
        <strain evidence="3">FGSC A4 / ATCC 38163 / CBS 112.46 / NRRL 194 / M139</strain>
    </source>
</reference>
<dbReference type="EMBL" id="BN001308">
    <property type="protein sequence ID" value="CBF90361.1"/>
    <property type="molecule type" value="Genomic_DNA"/>
</dbReference>
<dbReference type="RefSeq" id="XP_657625.2">
    <property type="nucleotide sequence ID" value="XM_652533.2"/>
</dbReference>
<name>C8VRG4_EMENI</name>
<dbReference type="eggNOG" id="ENOG502SR53">
    <property type="taxonomic scope" value="Eukaryota"/>
</dbReference>
<dbReference type="Proteomes" id="UP000000560">
    <property type="component" value="Chromosome VIII"/>
</dbReference>
<dbReference type="AlphaFoldDB" id="C8VRG4"/>
<keyword evidence="1" id="KW-0472">Membrane</keyword>
<dbReference type="InParanoid" id="C8VRG4"/>
<dbReference type="HOGENOM" id="CLU_066042_0_1_1"/>
<gene>
    <name evidence="2" type="ORF">ANIA_00021</name>
</gene>
<dbReference type="PANTHER" id="PTHR35896">
    <property type="entry name" value="IG-LIKE DOMAIN-CONTAINING PROTEIN"/>
    <property type="match status" value="1"/>
</dbReference>
<dbReference type="GeneID" id="2875799"/>
<dbReference type="PANTHER" id="PTHR35896:SF3">
    <property type="entry name" value="MAJOR FACILITATOR SUPERFAMILY TRANSPORTER"/>
    <property type="match status" value="1"/>
</dbReference>
<accession>C8VRG4</accession>
<reference evidence="3" key="1">
    <citation type="journal article" date="2005" name="Nature">
        <title>Sequencing of Aspergillus nidulans and comparative analysis with A. fumigatus and A. oryzae.</title>
        <authorList>
            <person name="Galagan J.E."/>
            <person name="Calvo S.E."/>
            <person name="Cuomo C."/>
            <person name="Ma L.J."/>
            <person name="Wortman J.R."/>
            <person name="Batzoglou S."/>
            <person name="Lee S.I."/>
            <person name="Basturkmen M."/>
            <person name="Spevak C.C."/>
            <person name="Clutterbuck J."/>
            <person name="Kapitonov V."/>
            <person name="Jurka J."/>
            <person name="Scazzocchio C."/>
            <person name="Farman M."/>
            <person name="Butler J."/>
            <person name="Purcell S."/>
            <person name="Harris S."/>
            <person name="Braus G.H."/>
            <person name="Draht O."/>
            <person name="Busch S."/>
            <person name="D'Enfert C."/>
            <person name="Bouchier C."/>
            <person name="Goldman G.H."/>
            <person name="Bell-Pedersen D."/>
            <person name="Griffiths-Jones S."/>
            <person name="Doonan J.H."/>
            <person name="Yu J."/>
            <person name="Vienken K."/>
            <person name="Pain A."/>
            <person name="Freitag M."/>
            <person name="Selker E.U."/>
            <person name="Archer D.B."/>
            <person name="Penalva M.A."/>
            <person name="Oakley B.R."/>
            <person name="Momany M."/>
            <person name="Tanaka T."/>
            <person name="Kumagai T."/>
            <person name="Asai K."/>
            <person name="Machida M."/>
            <person name="Nierman W.C."/>
            <person name="Denning D.W."/>
            <person name="Caddick M."/>
            <person name="Hynes M."/>
            <person name="Paoletti M."/>
            <person name="Fischer R."/>
            <person name="Miller B."/>
            <person name="Dyer P."/>
            <person name="Sachs M.S."/>
            <person name="Osmani S.A."/>
            <person name="Birren B.W."/>
        </authorList>
    </citation>
    <scope>NUCLEOTIDE SEQUENCE [LARGE SCALE GENOMIC DNA]</scope>
    <source>
        <strain evidence="3">FGSC A4 / ATCC 38163 / CBS 112.46 / NRRL 194 / M139</strain>
    </source>
</reference>
<keyword evidence="1" id="KW-1133">Transmembrane helix</keyword>
<proteinExistence type="predicted"/>
<evidence type="ECO:0000313" key="3">
    <source>
        <dbReference type="Proteomes" id="UP000000560"/>
    </source>
</evidence>
<dbReference type="OrthoDB" id="3501153at2759"/>
<dbReference type="VEuPathDB" id="FungiDB:AN0021"/>
<organism evidence="2 3">
    <name type="scientific">Emericella nidulans (strain FGSC A4 / ATCC 38163 / CBS 112.46 / NRRL 194 / M139)</name>
    <name type="common">Aspergillus nidulans</name>
    <dbReference type="NCBI Taxonomy" id="227321"/>
    <lineage>
        <taxon>Eukaryota</taxon>
        <taxon>Fungi</taxon>
        <taxon>Dikarya</taxon>
        <taxon>Ascomycota</taxon>
        <taxon>Pezizomycotina</taxon>
        <taxon>Eurotiomycetes</taxon>
        <taxon>Eurotiomycetidae</taxon>
        <taxon>Eurotiales</taxon>
        <taxon>Aspergillaceae</taxon>
        <taxon>Aspergillus</taxon>
        <taxon>Aspergillus subgen. Nidulantes</taxon>
    </lineage>
</organism>
<sequence>MSKTPELEPFLHKPNSVRSWLKRPVMTTTSHLLVFALTSLLWFAIILFDRLSSSYISQLPVQHSKQMTNNETAFVPPIPILANSMTTHCGTSVAAAKARGCRYDILSKVWTPSRCFDQASIAEYQAWDEDGRSWLAYADAEHTQPLGIDETGSIAGGTYYTTEHDHIVHCAMLWKKQFRALSEGRRELDALIVDPHHTDHCVKYLVQMTEAVNTKGIDYRKVPIEVDVGFSGCFILPEP</sequence>
<feature type="transmembrane region" description="Helical" evidence="1">
    <location>
        <begin position="29"/>
        <end position="48"/>
    </location>
</feature>
<protein>
    <submittedName>
        <fullName evidence="2">Uncharacterized protein</fullName>
    </submittedName>
</protein>
<dbReference type="InterPro" id="IPR053008">
    <property type="entry name" value="Phomopsin_biosynth_assoc"/>
</dbReference>